<evidence type="ECO:0000256" key="1">
    <source>
        <dbReference type="SAM" id="SignalP"/>
    </source>
</evidence>
<keyword evidence="1" id="KW-0732">Signal</keyword>
<feature type="chain" id="PRO_5012416332" description="SIMPL domain-containing protein" evidence="1">
    <location>
        <begin position="32"/>
        <end position="247"/>
    </location>
</feature>
<protein>
    <recommendedName>
        <fullName evidence="4">SIMPL domain-containing protein</fullName>
    </recommendedName>
</protein>
<reference evidence="2 3" key="1">
    <citation type="journal article" date="2017" name="Water Res.">
        <title>Comammox in drinking water systems.</title>
        <authorList>
            <person name="Wang Y."/>
            <person name="Ma L."/>
            <person name="Mao Y."/>
            <person name="Jiang X."/>
            <person name="Xia Y."/>
            <person name="Yu K."/>
            <person name="Li B."/>
            <person name="Zhang T."/>
        </authorList>
    </citation>
    <scope>NUCLEOTIDE SEQUENCE [LARGE SCALE GENOMIC DNA]</scope>
    <source>
        <strain evidence="2">SG_bin8</strain>
    </source>
</reference>
<organism evidence="2 3">
    <name type="scientific">Candidatus Raskinella chloraquaticus</name>
    <dbReference type="NCBI Taxonomy" id="1951219"/>
    <lineage>
        <taxon>Bacteria</taxon>
        <taxon>Pseudomonadati</taxon>
        <taxon>Pseudomonadota</taxon>
        <taxon>Alphaproteobacteria</taxon>
        <taxon>Hyphomicrobiales</taxon>
        <taxon>Phreatobacteraceae</taxon>
        <taxon>Candidatus Raskinella</taxon>
    </lineage>
</organism>
<sequence>MMANFSELRTRFMLMIALAIAAACSTTSLHAADGAEPARLSLTGRGEAHATPDIATITIGVVTQGANARDAAQANNRAMNEAVNSLKAGGIEARDLQTSNYTIQPLYTSDPNRSTTPRIASYRATNTLIVQIRDLTKVGDLLERAVSLGANTVSGPNFSLADPEMKRNEARKAAMADALARARLYAEGLGFRLGRVLMVREGETFARARPLSAEVRAAASPAPPPIEAGESTISANVSVDWEILPPQ</sequence>
<dbReference type="Pfam" id="PF04402">
    <property type="entry name" value="SIMPL"/>
    <property type="match status" value="1"/>
</dbReference>
<dbReference type="PANTHER" id="PTHR34387:SF1">
    <property type="entry name" value="PERIPLASMIC IMMUNOGENIC PROTEIN"/>
    <property type="match status" value="1"/>
</dbReference>
<dbReference type="InterPro" id="IPR007497">
    <property type="entry name" value="SIMPL/DUF541"/>
</dbReference>
<dbReference type="GO" id="GO:0006974">
    <property type="term" value="P:DNA damage response"/>
    <property type="evidence" value="ECO:0007669"/>
    <property type="project" value="TreeGrafter"/>
</dbReference>
<evidence type="ECO:0008006" key="4">
    <source>
        <dbReference type="Google" id="ProtNLM"/>
    </source>
</evidence>
<evidence type="ECO:0000313" key="3">
    <source>
        <dbReference type="Proteomes" id="UP000192872"/>
    </source>
</evidence>
<dbReference type="InterPro" id="IPR052022">
    <property type="entry name" value="26kDa_periplasmic_antigen"/>
</dbReference>
<feature type="signal peptide" evidence="1">
    <location>
        <begin position="1"/>
        <end position="31"/>
    </location>
</feature>
<accession>A0A1W9HRG5</accession>
<dbReference type="STRING" id="1827387.A4S15_14115"/>
<proteinExistence type="predicted"/>
<dbReference type="Gene3D" id="3.30.70.2970">
    <property type="entry name" value="Protein of unknown function (DUF541), domain 2"/>
    <property type="match status" value="1"/>
</dbReference>
<dbReference type="AlphaFoldDB" id="A0A1W9HRG5"/>
<gene>
    <name evidence="2" type="ORF">A4S15_14115</name>
</gene>
<dbReference type="PANTHER" id="PTHR34387">
    <property type="entry name" value="SLR1258 PROTEIN"/>
    <property type="match status" value="1"/>
</dbReference>
<dbReference type="Gene3D" id="3.30.110.170">
    <property type="entry name" value="Protein of unknown function (DUF541), domain 1"/>
    <property type="match status" value="1"/>
</dbReference>
<comment type="caution">
    <text evidence="2">The sequence shown here is derived from an EMBL/GenBank/DDBJ whole genome shotgun (WGS) entry which is preliminary data.</text>
</comment>
<dbReference type="EMBL" id="LWDL01000030">
    <property type="protein sequence ID" value="OQW49837.1"/>
    <property type="molecule type" value="Genomic_DNA"/>
</dbReference>
<name>A0A1W9HRG5_9HYPH</name>
<dbReference type="Proteomes" id="UP000192872">
    <property type="component" value="Unassembled WGS sequence"/>
</dbReference>
<evidence type="ECO:0000313" key="2">
    <source>
        <dbReference type="EMBL" id="OQW49837.1"/>
    </source>
</evidence>